<name>A0A8J2JBK3_9HEXA</name>
<reference evidence="1" key="1">
    <citation type="submission" date="2021-06" db="EMBL/GenBank/DDBJ databases">
        <authorList>
            <person name="Hodson N. C."/>
            <person name="Mongue J. A."/>
            <person name="Jaron S. K."/>
        </authorList>
    </citation>
    <scope>NUCLEOTIDE SEQUENCE</scope>
</reference>
<keyword evidence="2" id="KW-1185">Reference proteome</keyword>
<comment type="caution">
    <text evidence="1">The sequence shown here is derived from an EMBL/GenBank/DDBJ whole genome shotgun (WGS) entry which is preliminary data.</text>
</comment>
<accession>A0A8J2JBK3</accession>
<proteinExistence type="predicted"/>
<sequence>ESTPKLLNGKKQKLCWTSQLEPTYSIESDSANTF</sequence>
<dbReference type="Proteomes" id="UP000708208">
    <property type="component" value="Unassembled WGS sequence"/>
</dbReference>
<protein>
    <submittedName>
        <fullName evidence="1">Uncharacterized protein</fullName>
    </submittedName>
</protein>
<dbReference type="AlphaFoldDB" id="A0A8J2JBK3"/>
<evidence type="ECO:0000313" key="1">
    <source>
        <dbReference type="EMBL" id="CAG7714185.1"/>
    </source>
</evidence>
<organism evidence="1 2">
    <name type="scientific">Allacma fusca</name>
    <dbReference type="NCBI Taxonomy" id="39272"/>
    <lineage>
        <taxon>Eukaryota</taxon>
        <taxon>Metazoa</taxon>
        <taxon>Ecdysozoa</taxon>
        <taxon>Arthropoda</taxon>
        <taxon>Hexapoda</taxon>
        <taxon>Collembola</taxon>
        <taxon>Symphypleona</taxon>
        <taxon>Sminthuridae</taxon>
        <taxon>Allacma</taxon>
    </lineage>
</organism>
<gene>
    <name evidence="1" type="ORF">AFUS01_LOCUS5334</name>
</gene>
<feature type="non-terminal residue" evidence="1">
    <location>
        <position position="1"/>
    </location>
</feature>
<evidence type="ECO:0000313" key="2">
    <source>
        <dbReference type="Proteomes" id="UP000708208"/>
    </source>
</evidence>
<dbReference type="EMBL" id="CAJVCH010033930">
    <property type="protein sequence ID" value="CAG7714185.1"/>
    <property type="molecule type" value="Genomic_DNA"/>
</dbReference>